<feature type="region of interest" description="Disordered" evidence="1">
    <location>
        <begin position="63"/>
        <end position="95"/>
    </location>
</feature>
<accession>A0A9W6KBZ6</accession>
<reference evidence="2" key="1">
    <citation type="journal article" date="2014" name="Int. J. Syst. Evol. Microbiol.">
        <title>Complete genome sequence of Corynebacterium casei LMG S-19264T (=DSM 44701T), isolated from a smear-ripened cheese.</title>
        <authorList>
            <consortium name="US DOE Joint Genome Institute (JGI-PGF)"/>
            <person name="Walter F."/>
            <person name="Albersmeier A."/>
            <person name="Kalinowski J."/>
            <person name="Ruckert C."/>
        </authorList>
    </citation>
    <scope>NUCLEOTIDE SEQUENCE</scope>
    <source>
        <strain evidence="2">VKM B-2935</strain>
    </source>
</reference>
<dbReference type="EMBL" id="BSFN01000033">
    <property type="protein sequence ID" value="GLK92046.1"/>
    <property type="molecule type" value="Genomic_DNA"/>
</dbReference>
<evidence type="ECO:0000313" key="3">
    <source>
        <dbReference type="Proteomes" id="UP001143328"/>
    </source>
</evidence>
<dbReference type="Proteomes" id="UP001143328">
    <property type="component" value="Unassembled WGS sequence"/>
</dbReference>
<gene>
    <name evidence="2" type="ORF">GCM10017655_51100</name>
</gene>
<proteinExistence type="predicted"/>
<keyword evidence="3" id="KW-1185">Reference proteome</keyword>
<dbReference type="AlphaFoldDB" id="A0A9W6KBZ6"/>
<protein>
    <submittedName>
        <fullName evidence="2">Uncharacterized protein</fullName>
    </submittedName>
</protein>
<reference evidence="2" key="2">
    <citation type="submission" date="2023-01" db="EMBL/GenBank/DDBJ databases">
        <authorList>
            <person name="Sun Q."/>
            <person name="Evtushenko L."/>
        </authorList>
    </citation>
    <scope>NUCLEOTIDE SEQUENCE</scope>
    <source>
        <strain evidence="2">VKM B-2935</strain>
    </source>
</reference>
<evidence type="ECO:0000256" key="1">
    <source>
        <dbReference type="SAM" id="MobiDB-lite"/>
    </source>
</evidence>
<organism evidence="2 3">
    <name type="scientific">Pseudomonas turukhanskensis</name>
    <dbReference type="NCBI Taxonomy" id="1806536"/>
    <lineage>
        <taxon>Bacteria</taxon>
        <taxon>Pseudomonadati</taxon>
        <taxon>Pseudomonadota</taxon>
        <taxon>Gammaproteobacteria</taxon>
        <taxon>Pseudomonadales</taxon>
        <taxon>Pseudomonadaceae</taxon>
        <taxon>Pseudomonas</taxon>
    </lineage>
</organism>
<comment type="caution">
    <text evidence="2">The sequence shown here is derived from an EMBL/GenBank/DDBJ whole genome shotgun (WGS) entry which is preliminary data.</text>
</comment>
<feature type="region of interest" description="Disordered" evidence="1">
    <location>
        <begin position="1"/>
        <end position="20"/>
    </location>
</feature>
<sequence>MALQPGPWSDDGGRGPEAQRRAQVGARFFGFFFIDWKKKLAREARNKTFSARGNEEVRGRLIDRKVRRAHPTKASRVRRETKRSAHAVMKKYAVA</sequence>
<name>A0A9W6KBZ6_9PSED</name>
<feature type="compositionally biased region" description="Basic residues" evidence="1">
    <location>
        <begin position="65"/>
        <end position="89"/>
    </location>
</feature>
<feature type="compositionally biased region" description="Basic and acidic residues" evidence="1">
    <location>
        <begin position="11"/>
        <end position="20"/>
    </location>
</feature>
<evidence type="ECO:0000313" key="2">
    <source>
        <dbReference type="EMBL" id="GLK92046.1"/>
    </source>
</evidence>